<keyword evidence="1" id="KW-0812">Transmembrane</keyword>
<evidence type="ECO:0000256" key="1">
    <source>
        <dbReference type="SAM" id="Phobius"/>
    </source>
</evidence>
<sequence length="96" mass="10677">MQNLFILFYTAVLFYLLTPGILLTIPSRSSKMVVAATHALVFALVFKLTHRMAWKFSMSLEGFQESATTAPMSVGSLPTFNTADSEKLRKIFGVKV</sequence>
<name>A0A6C0K8G6_9ZZZZ</name>
<organism evidence="2">
    <name type="scientific">viral metagenome</name>
    <dbReference type="NCBI Taxonomy" id="1070528"/>
    <lineage>
        <taxon>unclassified sequences</taxon>
        <taxon>metagenomes</taxon>
        <taxon>organismal metagenomes</taxon>
    </lineage>
</organism>
<feature type="transmembrane region" description="Helical" evidence="1">
    <location>
        <begin position="32"/>
        <end position="50"/>
    </location>
</feature>
<accession>A0A6C0K8G6</accession>
<reference evidence="2" key="1">
    <citation type="journal article" date="2020" name="Nature">
        <title>Giant virus diversity and host interactions through global metagenomics.</title>
        <authorList>
            <person name="Schulz F."/>
            <person name="Roux S."/>
            <person name="Paez-Espino D."/>
            <person name="Jungbluth S."/>
            <person name="Walsh D.A."/>
            <person name="Denef V.J."/>
            <person name="McMahon K.D."/>
            <person name="Konstantinidis K.T."/>
            <person name="Eloe-Fadrosh E.A."/>
            <person name="Kyrpides N.C."/>
            <person name="Woyke T."/>
        </authorList>
    </citation>
    <scope>NUCLEOTIDE SEQUENCE</scope>
    <source>
        <strain evidence="2">GVMAG-S-1101172-89</strain>
    </source>
</reference>
<protein>
    <submittedName>
        <fullName evidence="2">Uncharacterized protein</fullName>
    </submittedName>
</protein>
<dbReference type="EMBL" id="MN740811">
    <property type="protein sequence ID" value="QHU12967.1"/>
    <property type="molecule type" value="Genomic_DNA"/>
</dbReference>
<proteinExistence type="predicted"/>
<keyword evidence="1" id="KW-1133">Transmembrane helix</keyword>
<evidence type="ECO:0000313" key="2">
    <source>
        <dbReference type="EMBL" id="QHU12967.1"/>
    </source>
</evidence>
<feature type="transmembrane region" description="Helical" evidence="1">
    <location>
        <begin position="6"/>
        <end position="25"/>
    </location>
</feature>
<keyword evidence="1" id="KW-0472">Membrane</keyword>
<dbReference type="AlphaFoldDB" id="A0A6C0K8G6"/>